<gene>
    <name evidence="2" type="ORF">ASZ90_009548</name>
</gene>
<accession>A0A0W8FII9</accession>
<dbReference type="EMBL" id="LNQE01001150">
    <property type="protein sequence ID" value="KUG20717.1"/>
    <property type="molecule type" value="Genomic_DNA"/>
</dbReference>
<reference evidence="2" key="1">
    <citation type="journal article" date="2015" name="Proc. Natl. Acad. Sci. U.S.A.">
        <title>Networks of energetic and metabolic interactions define dynamics in microbial communities.</title>
        <authorList>
            <person name="Embree M."/>
            <person name="Liu J.K."/>
            <person name="Al-Bassam M.M."/>
            <person name="Zengler K."/>
        </authorList>
    </citation>
    <scope>NUCLEOTIDE SEQUENCE</scope>
</reference>
<evidence type="ECO:0000259" key="1">
    <source>
        <dbReference type="Pfam" id="PF04015"/>
    </source>
</evidence>
<protein>
    <submittedName>
        <fullName evidence="2">Iron-sulfur cluster-binding protein</fullName>
    </submittedName>
</protein>
<dbReference type="AlphaFoldDB" id="A0A0W8FII9"/>
<dbReference type="Pfam" id="PF04015">
    <property type="entry name" value="DUF362"/>
    <property type="match status" value="1"/>
</dbReference>
<sequence length="305" mass="32802">MQPGRSDVYVISAADRRAGIASLFDELPGRPFAGREVSLKANYNSSDPYPASTHPDTLAAIVDALRAAGAGPITLAERSGMGVTQTVLRERGVLDLAERLGFSVLDLDRLPAEGWVEIRHADLHWDRGFYIAGLFREGAAVVQTCCLKTHRFGGHFTMSLKNSVGLVARIDPLGHYNYMAELHASPHQRLMIAEINRFYPVDLVIMDAAEAFVTGGPERGEVVQPALLIAGRDRVAIDAVGVALLRSYGSTPAVMKGRIFAMEQIARAAELGVGALSAADIRVISLDDASREAAAEIEVLLDEQG</sequence>
<comment type="caution">
    <text evidence="2">The sequence shown here is derived from an EMBL/GenBank/DDBJ whole genome shotgun (WGS) entry which is preliminary data.</text>
</comment>
<organism evidence="2">
    <name type="scientific">hydrocarbon metagenome</name>
    <dbReference type="NCBI Taxonomy" id="938273"/>
    <lineage>
        <taxon>unclassified sequences</taxon>
        <taxon>metagenomes</taxon>
        <taxon>ecological metagenomes</taxon>
    </lineage>
</organism>
<name>A0A0W8FII9_9ZZZZ</name>
<proteinExistence type="predicted"/>
<dbReference type="InterPro" id="IPR007160">
    <property type="entry name" value="DUF362"/>
</dbReference>
<feature type="domain" description="DUF362" evidence="1">
    <location>
        <begin position="37"/>
        <end position="242"/>
    </location>
</feature>
<evidence type="ECO:0000313" key="2">
    <source>
        <dbReference type="EMBL" id="KUG20717.1"/>
    </source>
</evidence>